<dbReference type="GO" id="GO:0000976">
    <property type="term" value="F:transcription cis-regulatory region binding"/>
    <property type="evidence" value="ECO:0007669"/>
    <property type="project" value="TreeGrafter"/>
</dbReference>
<organism evidence="6 7">
    <name type="scientific">Roseospira navarrensis</name>
    <dbReference type="NCBI Taxonomy" id="140058"/>
    <lineage>
        <taxon>Bacteria</taxon>
        <taxon>Pseudomonadati</taxon>
        <taxon>Pseudomonadota</taxon>
        <taxon>Alphaproteobacteria</taxon>
        <taxon>Rhodospirillales</taxon>
        <taxon>Rhodospirillaceae</taxon>
        <taxon>Roseospira</taxon>
    </lineage>
</organism>
<dbReference type="PANTHER" id="PTHR30126">
    <property type="entry name" value="HTH-TYPE TRANSCRIPTIONAL REGULATOR"/>
    <property type="match status" value="1"/>
</dbReference>
<dbReference type="Gene3D" id="3.40.190.290">
    <property type="match status" value="1"/>
</dbReference>
<evidence type="ECO:0000256" key="4">
    <source>
        <dbReference type="ARBA" id="ARBA00023163"/>
    </source>
</evidence>
<keyword evidence="7" id="KW-1185">Reference proteome</keyword>
<dbReference type="InterPro" id="IPR036388">
    <property type="entry name" value="WH-like_DNA-bd_sf"/>
</dbReference>
<dbReference type="Gene3D" id="1.10.10.10">
    <property type="entry name" value="Winged helix-like DNA-binding domain superfamily/Winged helix DNA-binding domain"/>
    <property type="match status" value="1"/>
</dbReference>
<dbReference type="InterPro" id="IPR000847">
    <property type="entry name" value="LysR_HTH_N"/>
</dbReference>
<dbReference type="GO" id="GO:0003700">
    <property type="term" value="F:DNA-binding transcription factor activity"/>
    <property type="evidence" value="ECO:0007669"/>
    <property type="project" value="InterPro"/>
</dbReference>
<dbReference type="Pfam" id="PF00126">
    <property type="entry name" value="HTH_1"/>
    <property type="match status" value="1"/>
</dbReference>
<evidence type="ECO:0000256" key="2">
    <source>
        <dbReference type="ARBA" id="ARBA00023015"/>
    </source>
</evidence>
<evidence type="ECO:0000259" key="5">
    <source>
        <dbReference type="PROSITE" id="PS50931"/>
    </source>
</evidence>
<dbReference type="SUPFAM" id="SSF46785">
    <property type="entry name" value="Winged helix' DNA-binding domain"/>
    <property type="match status" value="1"/>
</dbReference>
<dbReference type="OrthoDB" id="7506954at2"/>
<dbReference type="CDD" id="cd05466">
    <property type="entry name" value="PBP2_LTTR_substrate"/>
    <property type="match status" value="1"/>
</dbReference>
<protein>
    <submittedName>
        <fullName evidence="6">LysR family transcriptional regulator</fullName>
    </submittedName>
</protein>
<dbReference type="Proteomes" id="UP000434582">
    <property type="component" value="Unassembled WGS sequence"/>
</dbReference>
<dbReference type="Pfam" id="PF03466">
    <property type="entry name" value="LysR_substrate"/>
    <property type="match status" value="1"/>
</dbReference>
<keyword evidence="2" id="KW-0805">Transcription regulation</keyword>
<keyword evidence="4" id="KW-0804">Transcription</keyword>
<comment type="similarity">
    <text evidence="1">Belongs to the LysR transcriptional regulatory family.</text>
</comment>
<dbReference type="InterPro" id="IPR036390">
    <property type="entry name" value="WH_DNA-bd_sf"/>
</dbReference>
<dbReference type="PRINTS" id="PR00039">
    <property type="entry name" value="HTHLYSR"/>
</dbReference>
<evidence type="ECO:0000313" key="6">
    <source>
        <dbReference type="EMBL" id="MQX36140.1"/>
    </source>
</evidence>
<dbReference type="AlphaFoldDB" id="A0A7X1ZCQ6"/>
<reference evidence="6 7" key="1">
    <citation type="submission" date="2019-10" db="EMBL/GenBank/DDBJ databases">
        <title>Draft whole-genome sequence of the purple nonsulfur photosynthetic bacterium Roseospira navarrensis DSM 15114.</title>
        <authorList>
            <person name="Kyndt J.A."/>
            <person name="Meyer T.E."/>
        </authorList>
    </citation>
    <scope>NUCLEOTIDE SEQUENCE [LARGE SCALE GENOMIC DNA]</scope>
    <source>
        <strain evidence="6 7">DSM 15114</strain>
    </source>
</reference>
<keyword evidence="3" id="KW-0238">DNA-binding</keyword>
<sequence>MVRREFDWNLLHTFMVIVEEGSITRAANRLLLRQPSVSTALKRLEDRLGQRLIDRAPGRFELTDAGRVLYRECRDICGAIGRLGHLLTAGEAELSGHIRLLLASHVVFPPLDAVLADFHAAHPLVTLECEVARSSVVVQTVLSRQASAGICLVARPHPHLAYRRLFREHFGFFCGPSHRLFGRTDLTVADLRDEPVVSFNTDSPTDALRAIALLRARHDLNGRTVGRSSNLEEVRRMIVAGLGVGPLPIHVAERDVREGLLWRLPPWDDTAGPGGPAPVDIFLVTNPRTTLSQAERLFLAMLNARVDAAPGGVFVYPTGTTRAPSEGPLAD</sequence>
<dbReference type="PANTHER" id="PTHR30126:SF91">
    <property type="entry name" value="LYSR FAMILY TRANSCRIPTIONAL REGULATOR"/>
    <property type="match status" value="1"/>
</dbReference>
<dbReference type="InterPro" id="IPR005119">
    <property type="entry name" value="LysR_subst-bd"/>
</dbReference>
<proteinExistence type="inferred from homology"/>
<feature type="domain" description="HTH lysR-type" evidence="5">
    <location>
        <begin position="6"/>
        <end position="63"/>
    </location>
</feature>
<dbReference type="EMBL" id="WIVE01000013">
    <property type="protein sequence ID" value="MQX36140.1"/>
    <property type="molecule type" value="Genomic_DNA"/>
</dbReference>
<dbReference type="PROSITE" id="PS50931">
    <property type="entry name" value="HTH_LYSR"/>
    <property type="match status" value="1"/>
</dbReference>
<comment type="caution">
    <text evidence="6">The sequence shown here is derived from an EMBL/GenBank/DDBJ whole genome shotgun (WGS) entry which is preliminary data.</text>
</comment>
<evidence type="ECO:0000256" key="3">
    <source>
        <dbReference type="ARBA" id="ARBA00023125"/>
    </source>
</evidence>
<gene>
    <name evidence="6" type="ORF">GHC57_06375</name>
</gene>
<dbReference type="SUPFAM" id="SSF53850">
    <property type="entry name" value="Periplasmic binding protein-like II"/>
    <property type="match status" value="1"/>
</dbReference>
<accession>A0A7X1ZCQ6</accession>
<name>A0A7X1ZCQ6_9PROT</name>
<evidence type="ECO:0000256" key="1">
    <source>
        <dbReference type="ARBA" id="ARBA00009437"/>
    </source>
</evidence>
<evidence type="ECO:0000313" key="7">
    <source>
        <dbReference type="Proteomes" id="UP000434582"/>
    </source>
</evidence>